<dbReference type="InterPro" id="IPR012337">
    <property type="entry name" value="RNaseH-like_sf"/>
</dbReference>
<dbReference type="InterPro" id="IPR025948">
    <property type="entry name" value="HTH-like_dom"/>
</dbReference>
<sequence length="232" mass="27320">MESQRRYGSPKITKELKQQGWNVSQKTVTRIMRENGLRSKTVKKYKATTNSKHSYPIYPNLLNQQFQVNRPGAVWVSDITYVWTKEGWLYLATVVDLFSRRIIGWEMSHRMTKALTIRALQRAMDQQPPKEGLIHHSDRGSQYAANEYQAILRNNDVTTSMSRKGNCYDNACIESFHSVLKKELIFHENYQTREEAKRSLFAYIMTFYNYKRIHSAIQYMSPIAYEKSISKR</sequence>
<accession>A0ABY4GUE4</accession>
<evidence type="ECO:0000313" key="4">
    <source>
        <dbReference type="Proteomes" id="UP000831880"/>
    </source>
</evidence>
<evidence type="ECO:0000313" key="3">
    <source>
        <dbReference type="EMBL" id="UOQ91518.1"/>
    </source>
</evidence>
<dbReference type="Pfam" id="PF13276">
    <property type="entry name" value="HTH_21"/>
    <property type="match status" value="1"/>
</dbReference>
<dbReference type="NCBIfam" id="NF033516">
    <property type="entry name" value="transpos_IS3"/>
    <property type="match status" value="1"/>
</dbReference>
<name>A0ABY4GUE4_9BACI</name>
<feature type="domain" description="Integrase catalytic" evidence="2">
    <location>
        <begin position="67"/>
        <end position="230"/>
    </location>
</feature>
<reference evidence="3 4" key="1">
    <citation type="submission" date="2022-04" db="EMBL/GenBank/DDBJ databases">
        <title>Halobacillus sp. isolated from saltern.</title>
        <authorList>
            <person name="Won M."/>
            <person name="Lee C.-M."/>
            <person name="Woen H.-Y."/>
            <person name="Kwon S.-W."/>
        </authorList>
    </citation>
    <scope>NUCLEOTIDE SEQUENCE [LARGE SCALE GENOMIC DNA]</scope>
    <source>
        <strain evidence="3 4">SSTM10-2</strain>
    </source>
</reference>
<dbReference type="Gene3D" id="3.30.420.10">
    <property type="entry name" value="Ribonuclease H-like superfamily/Ribonuclease H"/>
    <property type="match status" value="1"/>
</dbReference>
<comment type="function">
    <text evidence="1">Involved in the transposition of the insertion sequence.</text>
</comment>
<dbReference type="PANTHER" id="PTHR46889">
    <property type="entry name" value="TRANSPOSASE INSF FOR INSERTION SEQUENCE IS3B-RELATED"/>
    <property type="match status" value="1"/>
</dbReference>
<proteinExistence type="predicted"/>
<dbReference type="InterPro" id="IPR048020">
    <property type="entry name" value="Transpos_IS3"/>
</dbReference>
<dbReference type="Proteomes" id="UP000831880">
    <property type="component" value="Chromosome"/>
</dbReference>
<dbReference type="PROSITE" id="PS50994">
    <property type="entry name" value="INTEGRASE"/>
    <property type="match status" value="1"/>
</dbReference>
<dbReference type="InterPro" id="IPR050900">
    <property type="entry name" value="Transposase_IS3/IS150/IS904"/>
</dbReference>
<dbReference type="SUPFAM" id="SSF53098">
    <property type="entry name" value="Ribonuclease H-like"/>
    <property type="match status" value="1"/>
</dbReference>
<protein>
    <submittedName>
        <fullName evidence="3">IS3 family transposase</fullName>
    </submittedName>
</protein>
<dbReference type="PANTHER" id="PTHR46889:SF4">
    <property type="entry name" value="TRANSPOSASE INSO FOR INSERTION SEQUENCE ELEMENT IS911B-RELATED"/>
    <property type="match status" value="1"/>
</dbReference>
<dbReference type="EMBL" id="CP095074">
    <property type="protein sequence ID" value="UOQ91518.1"/>
    <property type="molecule type" value="Genomic_DNA"/>
</dbReference>
<evidence type="ECO:0000256" key="1">
    <source>
        <dbReference type="ARBA" id="ARBA00002286"/>
    </source>
</evidence>
<keyword evidence="4" id="KW-1185">Reference proteome</keyword>
<dbReference type="InterPro" id="IPR036397">
    <property type="entry name" value="RNaseH_sf"/>
</dbReference>
<dbReference type="InterPro" id="IPR001584">
    <property type="entry name" value="Integrase_cat-core"/>
</dbReference>
<organism evidence="3 4">
    <name type="scientific">Halobacillus shinanisalinarum</name>
    <dbReference type="NCBI Taxonomy" id="2932258"/>
    <lineage>
        <taxon>Bacteria</taxon>
        <taxon>Bacillati</taxon>
        <taxon>Bacillota</taxon>
        <taxon>Bacilli</taxon>
        <taxon>Bacillales</taxon>
        <taxon>Bacillaceae</taxon>
        <taxon>Halobacillus</taxon>
    </lineage>
</organism>
<gene>
    <name evidence="3" type="ORF">MUO14_13085</name>
</gene>
<evidence type="ECO:0000259" key="2">
    <source>
        <dbReference type="PROSITE" id="PS50994"/>
    </source>
</evidence>
<dbReference type="Pfam" id="PF13333">
    <property type="entry name" value="rve_2"/>
    <property type="match status" value="1"/>
</dbReference>
<dbReference type="Pfam" id="PF00665">
    <property type="entry name" value="rve"/>
    <property type="match status" value="1"/>
</dbReference>